<dbReference type="KEGG" id="mdu:MDUV_25590"/>
<dbReference type="PROSITE" id="PS50801">
    <property type="entry name" value="STAS"/>
    <property type="match status" value="1"/>
</dbReference>
<dbReference type="OrthoDB" id="4628340at2"/>
<dbReference type="EMBL" id="AP022563">
    <property type="protein sequence ID" value="BBX17699.1"/>
    <property type="molecule type" value="Genomic_DNA"/>
</dbReference>
<name>A0A7I7K2I2_9MYCO</name>
<dbReference type="Proteomes" id="UP000467006">
    <property type="component" value="Chromosome"/>
</dbReference>
<evidence type="ECO:0000313" key="1">
    <source>
        <dbReference type="EMBL" id="BBX17699.1"/>
    </source>
</evidence>
<dbReference type="AlphaFoldDB" id="A0A7I7K2I2"/>
<dbReference type="InterPro" id="IPR036513">
    <property type="entry name" value="STAS_dom_sf"/>
</dbReference>
<dbReference type="InterPro" id="IPR002645">
    <property type="entry name" value="STAS_dom"/>
</dbReference>
<dbReference type="RefSeq" id="WP_098002868.1">
    <property type="nucleotide sequence ID" value="NZ_AP022563.1"/>
</dbReference>
<reference evidence="1 2" key="1">
    <citation type="journal article" date="2019" name="Emerg. Microbes Infect.">
        <title>Comprehensive subspecies identification of 175 nontuberculous mycobacteria species based on 7547 genomic profiles.</title>
        <authorList>
            <person name="Matsumoto Y."/>
            <person name="Kinjo T."/>
            <person name="Motooka D."/>
            <person name="Nabeya D."/>
            <person name="Jung N."/>
            <person name="Uechi K."/>
            <person name="Horii T."/>
            <person name="Iida T."/>
            <person name="Fujita J."/>
            <person name="Nakamura S."/>
        </authorList>
    </citation>
    <scope>NUCLEOTIDE SEQUENCE [LARGE SCALE GENOMIC DNA]</scope>
    <source>
        <strain evidence="1 2">JCM 6396</strain>
    </source>
</reference>
<dbReference type="SUPFAM" id="SSF52091">
    <property type="entry name" value="SpoIIaa-like"/>
    <property type="match status" value="1"/>
</dbReference>
<proteinExistence type="predicted"/>
<sequence length="103" mass="10444">MATPLDVGTERRADGTTVLTAVGELDMSNVAVFGDAIAAARAASDGAILLVDLSGVDYLDSGAINILFEHADAIELVVNPILLPVLTVSGLTGVATVRPAPET</sequence>
<protein>
    <submittedName>
        <fullName evidence="1">Anti-anti-sigma factor</fullName>
    </submittedName>
</protein>
<organism evidence="1 2">
    <name type="scientific">Mycolicibacterium duvalii</name>
    <dbReference type="NCBI Taxonomy" id="39688"/>
    <lineage>
        <taxon>Bacteria</taxon>
        <taxon>Bacillati</taxon>
        <taxon>Actinomycetota</taxon>
        <taxon>Actinomycetes</taxon>
        <taxon>Mycobacteriales</taxon>
        <taxon>Mycobacteriaceae</taxon>
        <taxon>Mycolicibacterium</taxon>
    </lineage>
</organism>
<dbReference type="Pfam" id="PF01740">
    <property type="entry name" value="STAS"/>
    <property type="match status" value="1"/>
</dbReference>
<accession>A0A7I7K2I2</accession>
<keyword evidence="2" id="KW-1185">Reference proteome</keyword>
<evidence type="ECO:0000313" key="2">
    <source>
        <dbReference type="Proteomes" id="UP000467006"/>
    </source>
</evidence>
<dbReference type="CDD" id="cd07043">
    <property type="entry name" value="STAS_anti-anti-sigma_factors"/>
    <property type="match status" value="1"/>
</dbReference>
<dbReference type="Gene3D" id="3.30.750.24">
    <property type="entry name" value="STAS domain"/>
    <property type="match status" value="1"/>
</dbReference>
<gene>
    <name evidence="1" type="primary">rsbV_2</name>
    <name evidence="1" type="ORF">MDUV_25590</name>
</gene>